<dbReference type="Gene3D" id="1.20.1720.10">
    <property type="entry name" value="Multidrug resistance protein D"/>
    <property type="match status" value="1"/>
</dbReference>
<dbReference type="CDD" id="cd17320">
    <property type="entry name" value="MFS_MdfA_MDR_like"/>
    <property type="match status" value="1"/>
</dbReference>
<feature type="transmembrane region" description="Helical" evidence="8">
    <location>
        <begin position="187"/>
        <end position="206"/>
    </location>
</feature>
<keyword evidence="7 8" id="KW-0472">Membrane</keyword>
<dbReference type="eggNOG" id="COG2814">
    <property type="taxonomic scope" value="Bacteria"/>
</dbReference>
<feature type="transmembrane region" description="Helical" evidence="8">
    <location>
        <begin position="300"/>
        <end position="320"/>
    </location>
</feature>
<dbReference type="Pfam" id="PF07690">
    <property type="entry name" value="MFS_1"/>
    <property type="match status" value="1"/>
</dbReference>
<feature type="transmembrane region" description="Helical" evidence="8">
    <location>
        <begin position="268"/>
        <end position="288"/>
    </location>
</feature>
<feature type="transmembrane region" description="Helical" evidence="8">
    <location>
        <begin position="27"/>
        <end position="51"/>
    </location>
</feature>
<evidence type="ECO:0000259" key="9">
    <source>
        <dbReference type="PROSITE" id="PS50850"/>
    </source>
</evidence>
<dbReference type="PANTHER" id="PTHR23502">
    <property type="entry name" value="MAJOR FACILITATOR SUPERFAMILY"/>
    <property type="match status" value="1"/>
</dbReference>
<evidence type="ECO:0000313" key="11">
    <source>
        <dbReference type="Proteomes" id="UP000002745"/>
    </source>
</evidence>
<dbReference type="InterPro" id="IPR004812">
    <property type="entry name" value="Efflux_drug-R_Bcr/CmlA"/>
</dbReference>
<keyword evidence="3 8" id="KW-0813">Transport</keyword>
<organism evidence="10 11">
    <name type="scientific">Hirschia baltica (strain ATCC 49814 / DSM 5838 / IFAM 1418)</name>
    <dbReference type="NCBI Taxonomy" id="582402"/>
    <lineage>
        <taxon>Bacteria</taxon>
        <taxon>Pseudomonadati</taxon>
        <taxon>Pseudomonadota</taxon>
        <taxon>Alphaproteobacteria</taxon>
        <taxon>Hyphomonadales</taxon>
        <taxon>Hyphomonadaceae</taxon>
        <taxon>Hirschia</taxon>
    </lineage>
</organism>
<dbReference type="PROSITE" id="PS50850">
    <property type="entry name" value="MFS"/>
    <property type="match status" value="1"/>
</dbReference>
<feature type="transmembrane region" description="Helical" evidence="8">
    <location>
        <begin position="365"/>
        <end position="383"/>
    </location>
</feature>
<proteinExistence type="inferred from homology"/>
<dbReference type="PANTHER" id="PTHR23502:SF132">
    <property type="entry name" value="POLYAMINE TRANSPORTER 2-RELATED"/>
    <property type="match status" value="1"/>
</dbReference>
<keyword evidence="4" id="KW-1003">Cell membrane</keyword>
<feature type="transmembrane region" description="Helical" evidence="8">
    <location>
        <begin position="96"/>
        <end position="116"/>
    </location>
</feature>
<reference evidence="11" key="1">
    <citation type="journal article" date="2011" name="J. Bacteriol.">
        <title>Genome sequences of eight morphologically diverse alphaproteobacteria.</title>
        <authorList>
            <consortium name="US DOE Joint Genome Institute"/>
            <person name="Brown P.J."/>
            <person name="Kysela D.T."/>
            <person name="Buechlein A."/>
            <person name="Hemmerich C."/>
            <person name="Brun Y.V."/>
        </authorList>
    </citation>
    <scope>NUCLEOTIDE SEQUENCE [LARGE SCALE GENOMIC DNA]</scope>
    <source>
        <strain evidence="11">ATCC 49814 / DSM 5838 / IFAM 1418</strain>
    </source>
</reference>
<dbReference type="SUPFAM" id="SSF103473">
    <property type="entry name" value="MFS general substrate transporter"/>
    <property type="match status" value="1"/>
</dbReference>
<evidence type="ECO:0000256" key="1">
    <source>
        <dbReference type="ARBA" id="ARBA00004651"/>
    </source>
</evidence>
<feature type="transmembrane region" description="Helical" evidence="8">
    <location>
        <begin position="122"/>
        <end position="143"/>
    </location>
</feature>
<evidence type="ECO:0000256" key="6">
    <source>
        <dbReference type="ARBA" id="ARBA00022989"/>
    </source>
</evidence>
<dbReference type="EMBL" id="CP001678">
    <property type="protein sequence ID" value="ACT58449.1"/>
    <property type="molecule type" value="Genomic_DNA"/>
</dbReference>
<sequence>MSNESKTKTKAQTATSTRPSAMKHLPVWELICIIAGLMALNATAVDIMLPALSDIQNTFQFEDDNNRQKMVIVYLMGMGLSQIFYGPLIDRFGRKPILVVSLIVYIIASVACLVAPDYQMLIFARAVQGAAAGATRVVAAAVVRDCYTGRAMAEIMSIVMLIFMAAPILAPSLGEGILFFFGDWRAIFWALVVLGSVMMIWSYVRLPETLAPEDRRPLKPSTIARSYYTVFTNRYAMGYSIASALIFGTLFGYISASEQIYVEAFNKGASFPLWFAGVSAGMAVSNLLNSRLVRNLGMRFLSHWALIIMILVNILHAIVSHSGNESFVVFYVLMIISFVCIGFIGPNFSSTAMEPLGHIAGSASALYGFATTFLAAAIGGFVADQYDGTLGPLFAVNAICLILALVVILWTERGRLFQRNEM</sequence>
<evidence type="ECO:0000256" key="4">
    <source>
        <dbReference type="ARBA" id="ARBA00022475"/>
    </source>
</evidence>
<evidence type="ECO:0000313" key="10">
    <source>
        <dbReference type="EMBL" id="ACT58449.1"/>
    </source>
</evidence>
<feature type="transmembrane region" description="Helical" evidence="8">
    <location>
        <begin position="389"/>
        <end position="410"/>
    </location>
</feature>
<evidence type="ECO:0000256" key="2">
    <source>
        <dbReference type="ARBA" id="ARBA00006236"/>
    </source>
</evidence>
<dbReference type="HOGENOM" id="CLU_001265_47_0_5"/>
<protein>
    <recommendedName>
        <fullName evidence="8">Bcr/CflA family efflux transporter</fullName>
    </recommendedName>
</protein>
<feature type="transmembrane region" description="Helical" evidence="8">
    <location>
        <begin position="326"/>
        <end position="344"/>
    </location>
</feature>
<feature type="transmembrane region" description="Helical" evidence="8">
    <location>
        <begin position="155"/>
        <end position="181"/>
    </location>
</feature>
<name>C6XPG3_HIRBI</name>
<keyword evidence="11" id="KW-1185">Reference proteome</keyword>
<comment type="subcellular location">
    <subcellularLocation>
        <location evidence="8">Cell inner membrane</location>
        <topology evidence="8">Multi-pass membrane protein</topology>
    </subcellularLocation>
    <subcellularLocation>
        <location evidence="1">Cell membrane</location>
        <topology evidence="1">Multi-pass membrane protein</topology>
    </subcellularLocation>
</comment>
<dbReference type="InterPro" id="IPR020846">
    <property type="entry name" value="MFS_dom"/>
</dbReference>
<feature type="transmembrane region" description="Helical" evidence="8">
    <location>
        <begin position="235"/>
        <end position="256"/>
    </location>
</feature>
<evidence type="ECO:0000256" key="3">
    <source>
        <dbReference type="ARBA" id="ARBA00022448"/>
    </source>
</evidence>
<evidence type="ECO:0000256" key="7">
    <source>
        <dbReference type="ARBA" id="ARBA00023136"/>
    </source>
</evidence>
<dbReference type="GO" id="GO:0042910">
    <property type="term" value="F:xenobiotic transmembrane transporter activity"/>
    <property type="evidence" value="ECO:0007669"/>
    <property type="project" value="InterPro"/>
</dbReference>
<dbReference type="AlphaFoldDB" id="C6XPG3"/>
<keyword evidence="5 8" id="KW-0812">Transmembrane</keyword>
<gene>
    <name evidence="10" type="ordered locus">Hbal_0755</name>
</gene>
<dbReference type="InterPro" id="IPR011701">
    <property type="entry name" value="MFS"/>
</dbReference>
<accession>C6XPG3</accession>
<evidence type="ECO:0000256" key="5">
    <source>
        <dbReference type="ARBA" id="ARBA00022692"/>
    </source>
</evidence>
<dbReference type="NCBIfam" id="TIGR00710">
    <property type="entry name" value="efflux_Bcr_CflA"/>
    <property type="match status" value="1"/>
</dbReference>
<dbReference type="GO" id="GO:0005886">
    <property type="term" value="C:plasma membrane"/>
    <property type="evidence" value="ECO:0007669"/>
    <property type="project" value="UniProtKB-SubCell"/>
</dbReference>
<comment type="similarity">
    <text evidence="2 8">Belongs to the major facilitator superfamily. Bcr/CmlA family.</text>
</comment>
<dbReference type="GO" id="GO:1990961">
    <property type="term" value="P:xenobiotic detoxification by transmembrane export across the plasma membrane"/>
    <property type="evidence" value="ECO:0007669"/>
    <property type="project" value="InterPro"/>
</dbReference>
<feature type="domain" description="Major facilitator superfamily (MFS) profile" evidence="9">
    <location>
        <begin position="30"/>
        <end position="415"/>
    </location>
</feature>
<keyword evidence="6 8" id="KW-1133">Transmembrane helix</keyword>
<keyword evidence="8" id="KW-0997">Cell inner membrane</keyword>
<evidence type="ECO:0000256" key="8">
    <source>
        <dbReference type="RuleBase" id="RU365088"/>
    </source>
</evidence>
<dbReference type="InterPro" id="IPR036259">
    <property type="entry name" value="MFS_trans_sf"/>
</dbReference>
<dbReference type="STRING" id="582402.Hbal_0755"/>
<dbReference type="Proteomes" id="UP000002745">
    <property type="component" value="Chromosome"/>
</dbReference>
<feature type="transmembrane region" description="Helical" evidence="8">
    <location>
        <begin position="71"/>
        <end position="89"/>
    </location>
</feature>
<dbReference type="KEGG" id="hba:Hbal_0755"/>